<dbReference type="AlphaFoldDB" id="A0A0F9NM47"/>
<evidence type="ECO:0000313" key="2">
    <source>
        <dbReference type="EMBL" id="KKN20610.1"/>
    </source>
</evidence>
<dbReference type="EMBL" id="LAZR01003225">
    <property type="protein sequence ID" value="KKN20610.1"/>
    <property type="molecule type" value="Genomic_DNA"/>
</dbReference>
<accession>A0A0F9NM47</accession>
<name>A0A0F9NM47_9ZZZZ</name>
<reference evidence="1" key="1">
    <citation type="journal article" date="2015" name="Nature">
        <title>Complex archaea that bridge the gap between prokaryotes and eukaryotes.</title>
        <authorList>
            <person name="Spang A."/>
            <person name="Saw J.H."/>
            <person name="Jorgensen S.L."/>
            <person name="Zaremba-Niedzwiedzka K."/>
            <person name="Martijn J."/>
            <person name="Lind A.E."/>
            <person name="van Eijk R."/>
            <person name="Schleper C."/>
            <person name="Guy L."/>
            <person name="Ettema T.J."/>
        </authorList>
    </citation>
    <scope>NUCLEOTIDE SEQUENCE</scope>
</reference>
<organism evidence="1">
    <name type="scientific">marine sediment metagenome</name>
    <dbReference type="NCBI Taxonomy" id="412755"/>
    <lineage>
        <taxon>unclassified sequences</taxon>
        <taxon>metagenomes</taxon>
        <taxon>ecological metagenomes</taxon>
    </lineage>
</organism>
<gene>
    <name evidence="1" type="ORF">LCGC14_0933780</name>
    <name evidence="2" type="ORF">LCGC14_0933880</name>
</gene>
<sequence length="290" mass="31713">MTITYATLDQFYDEQPSPNETNVTAATVQKILEYGQEVVSEFTQSVGFEFAPRIVTKYRKVTDTIRRGRIRGDLLYLDEPLLAATTVTLGDATVLVEGTDFRLFPNDETPASALEMINTALAWTARIDRTSRIAIVGEWGWRRNYADAWIDSTDSVQDVSVTAEQTTITTTNADGADGRGLSPRFSPGNLIRIDSEFMSVVSISSETLTVVRGVRGSTAATHTNDTQIDVFIPEGAVVRAAKKQTAFKLAKAGHFTRVSFDGAVITTMPDVLPEVTKLLNSIDFFVLGGV</sequence>
<proteinExistence type="predicted"/>
<comment type="caution">
    <text evidence="1">The sequence shown here is derived from an EMBL/GenBank/DDBJ whole genome shotgun (WGS) entry which is preliminary data.</text>
</comment>
<evidence type="ECO:0000313" key="1">
    <source>
        <dbReference type="EMBL" id="KKN20600.1"/>
    </source>
</evidence>
<protein>
    <submittedName>
        <fullName evidence="1">Uncharacterized protein</fullName>
    </submittedName>
</protein>
<dbReference type="EMBL" id="LAZR01003225">
    <property type="protein sequence ID" value="KKN20600.1"/>
    <property type="molecule type" value="Genomic_DNA"/>
</dbReference>